<sequence>MDRGQARSFLSFDDRGEDEDESIGESCGKSETKTEVKDADVSFLNLKFKLDRDACDLDDVAFGRVIEQGDLSPLLSSVICSISVRAMKVGCPCQLKGRRTRRRRQIDFTDEPYVPEALQIPTQEELQGEQVEAAVEVTPSVPLMGPSSILSPSLIAILNVSELVELVSPANIQLHEEDFMEGVLPSALPRTARVGMKEKDNLTISFSDFNRSIVLEVPESSMAMQGVETAPDDMARALPSNLVSFVRKPPMSSRADEGILLAIDSSTVPQTPDDASFELVPSPVSLKEQKETMKISLHGIFHILTSGNITQLAYSWRVSNNIFNADWAPLDVRPLRAISDELFFYLECLKDVHNLGPTALFQQEVEQRLVDLHGQVENKRQELDIPITAQSETLAALETLRGGIERTRSMLAGLEQRYRFQQWKFEEQSSRMQACGYSVTITENELKDFEAMLKECLGANC</sequence>
<dbReference type="EMBL" id="CM056811">
    <property type="protein sequence ID" value="KAJ8635861.1"/>
    <property type="molecule type" value="Genomic_DNA"/>
</dbReference>
<proteinExistence type="predicted"/>
<comment type="caution">
    <text evidence="1">The sequence shown here is derived from an EMBL/GenBank/DDBJ whole genome shotgun (WGS) entry which is preliminary data.</text>
</comment>
<protein>
    <submittedName>
        <fullName evidence="1">Uncharacterized protein</fullName>
    </submittedName>
</protein>
<evidence type="ECO:0000313" key="2">
    <source>
        <dbReference type="Proteomes" id="UP001234297"/>
    </source>
</evidence>
<keyword evidence="2" id="KW-1185">Reference proteome</keyword>
<gene>
    <name evidence="1" type="ORF">MRB53_010128</name>
</gene>
<organism evidence="1 2">
    <name type="scientific">Persea americana</name>
    <name type="common">Avocado</name>
    <dbReference type="NCBI Taxonomy" id="3435"/>
    <lineage>
        <taxon>Eukaryota</taxon>
        <taxon>Viridiplantae</taxon>
        <taxon>Streptophyta</taxon>
        <taxon>Embryophyta</taxon>
        <taxon>Tracheophyta</taxon>
        <taxon>Spermatophyta</taxon>
        <taxon>Magnoliopsida</taxon>
        <taxon>Magnoliidae</taxon>
        <taxon>Laurales</taxon>
        <taxon>Lauraceae</taxon>
        <taxon>Persea</taxon>
    </lineage>
</organism>
<accession>A0ACC2LQV3</accession>
<dbReference type="Proteomes" id="UP001234297">
    <property type="component" value="Chromosome 3"/>
</dbReference>
<name>A0ACC2LQV3_PERAE</name>
<reference evidence="1 2" key="1">
    <citation type="journal article" date="2022" name="Hortic Res">
        <title>A haplotype resolved chromosomal level avocado genome allows analysis of novel avocado genes.</title>
        <authorList>
            <person name="Nath O."/>
            <person name="Fletcher S.J."/>
            <person name="Hayward A."/>
            <person name="Shaw L.M."/>
            <person name="Masouleh A.K."/>
            <person name="Furtado A."/>
            <person name="Henry R.J."/>
            <person name="Mitter N."/>
        </authorList>
    </citation>
    <scope>NUCLEOTIDE SEQUENCE [LARGE SCALE GENOMIC DNA]</scope>
    <source>
        <strain evidence="2">cv. Hass</strain>
    </source>
</reference>
<evidence type="ECO:0000313" key="1">
    <source>
        <dbReference type="EMBL" id="KAJ8635861.1"/>
    </source>
</evidence>